<comment type="caution">
    <text evidence="1">The sequence shown here is derived from an EMBL/GenBank/DDBJ whole genome shotgun (WGS) entry which is preliminary data.</text>
</comment>
<accession>A0A9N9KL80</accession>
<organism evidence="1 2">
    <name type="scientific">Cetraspora pellucida</name>
    <dbReference type="NCBI Taxonomy" id="1433469"/>
    <lineage>
        <taxon>Eukaryota</taxon>
        <taxon>Fungi</taxon>
        <taxon>Fungi incertae sedis</taxon>
        <taxon>Mucoromycota</taxon>
        <taxon>Glomeromycotina</taxon>
        <taxon>Glomeromycetes</taxon>
        <taxon>Diversisporales</taxon>
        <taxon>Gigasporaceae</taxon>
        <taxon>Cetraspora</taxon>
    </lineage>
</organism>
<sequence length="114" mass="13500">DEALSDILERPNIKKTTLTEWFIANNDPTYRHLARKLTYPNFPTKFIWNSKLKKWQLRKKGGSIGRIYFVQPTAGEKYFLRMLLNIRKGITSFEHLRTVNNITYNTFKETCDAL</sequence>
<reference evidence="1" key="1">
    <citation type="submission" date="2021-06" db="EMBL/GenBank/DDBJ databases">
        <authorList>
            <person name="Kallberg Y."/>
            <person name="Tangrot J."/>
            <person name="Rosling A."/>
        </authorList>
    </citation>
    <scope>NUCLEOTIDE SEQUENCE</scope>
    <source>
        <strain evidence="1">FL966</strain>
    </source>
</reference>
<keyword evidence="2" id="KW-1185">Reference proteome</keyword>
<dbReference type="EMBL" id="CAJVQA010074676">
    <property type="protein sequence ID" value="CAG8834892.1"/>
    <property type="molecule type" value="Genomic_DNA"/>
</dbReference>
<feature type="non-terminal residue" evidence="1">
    <location>
        <position position="1"/>
    </location>
</feature>
<dbReference type="Proteomes" id="UP000789759">
    <property type="component" value="Unassembled WGS sequence"/>
</dbReference>
<name>A0A9N9KL80_9GLOM</name>
<evidence type="ECO:0000313" key="1">
    <source>
        <dbReference type="EMBL" id="CAG8834892.1"/>
    </source>
</evidence>
<evidence type="ECO:0000313" key="2">
    <source>
        <dbReference type="Proteomes" id="UP000789759"/>
    </source>
</evidence>
<protein>
    <submittedName>
        <fullName evidence="1">4385_t:CDS:1</fullName>
    </submittedName>
</protein>
<gene>
    <name evidence="1" type="ORF">CPELLU_LOCUS21170</name>
</gene>
<proteinExistence type="predicted"/>
<feature type="non-terminal residue" evidence="1">
    <location>
        <position position="114"/>
    </location>
</feature>
<dbReference type="OrthoDB" id="2437471at2759"/>
<dbReference type="AlphaFoldDB" id="A0A9N9KL80"/>